<dbReference type="InterPro" id="IPR012337">
    <property type="entry name" value="RNaseH-like_sf"/>
</dbReference>
<dbReference type="AlphaFoldDB" id="A0A173U651"/>
<dbReference type="EMBL" id="CYXO01000011">
    <property type="protein sequence ID" value="CUN10219.1"/>
    <property type="molecule type" value="Genomic_DNA"/>
</dbReference>
<organism evidence="4 5">
    <name type="scientific">Dorea longicatena</name>
    <dbReference type="NCBI Taxonomy" id="88431"/>
    <lineage>
        <taxon>Bacteria</taxon>
        <taxon>Bacillati</taxon>
        <taxon>Bacillota</taxon>
        <taxon>Clostridia</taxon>
        <taxon>Lachnospirales</taxon>
        <taxon>Lachnospiraceae</taxon>
        <taxon>Dorea</taxon>
    </lineage>
</organism>
<dbReference type="Gene3D" id="3.30.420.10">
    <property type="entry name" value="Ribonuclease H-like superfamily/Ribonuclease H"/>
    <property type="match status" value="1"/>
</dbReference>
<proteinExistence type="predicted"/>
<reference evidence="4 5" key="1">
    <citation type="submission" date="2015-09" db="EMBL/GenBank/DDBJ databases">
        <authorList>
            <consortium name="Pathogen Informatics"/>
        </authorList>
    </citation>
    <scope>NUCLEOTIDE SEQUENCE [LARGE SCALE GENOMIC DNA]</scope>
    <source>
        <strain evidence="4 5">2789STDY5834961</strain>
    </source>
</reference>
<dbReference type="Gene3D" id="1.10.10.60">
    <property type="entry name" value="Homeodomain-like"/>
    <property type="match status" value="1"/>
</dbReference>
<dbReference type="GO" id="GO:0032196">
    <property type="term" value="P:transposition"/>
    <property type="evidence" value="ECO:0007669"/>
    <property type="project" value="TreeGrafter"/>
</dbReference>
<dbReference type="PANTHER" id="PTHR10948">
    <property type="entry name" value="TRANSPOSASE"/>
    <property type="match status" value="1"/>
</dbReference>
<dbReference type="GO" id="GO:0003676">
    <property type="term" value="F:nucleic acid binding"/>
    <property type="evidence" value="ECO:0007669"/>
    <property type="project" value="InterPro"/>
</dbReference>
<name>A0A173U651_9FIRM</name>
<gene>
    <name evidence="4" type="ORF">ERS852573_01933</name>
</gene>
<dbReference type="InterPro" id="IPR025246">
    <property type="entry name" value="IS30-like_HTH"/>
</dbReference>
<feature type="region of interest" description="Disordered" evidence="2">
    <location>
        <begin position="155"/>
        <end position="179"/>
    </location>
</feature>
<sequence>MANKKGSRQLTWTDRISIEALKKAGHSVIEIAEQLGVHRSTIYNELKRGEYMHRNSDYTETLSYSPNKAQMKAEENLKARGTQLKIGNDIAYANYIEHKIVNEDYSPAAVLGELKAQGKEGDFSVTVCVTTLYSYIDKGIFLKLSNKNLPVKKNKKRNYKKVQRQQKRATAGESIDKRPKEIDTREEFGNWEMDSVLGKRGKSKNTLLVLTERKTRNEIIFKLPDHTDEAVVAALDRLERKWGADMFKRVFKTITVDNGSEFADAEGLQRSIINEGEKRTKVYYCHPYSSWERGTNEVTNKMIRRKIPKGTNFDDRTEEEVESIENWINGYPRKIHGYHSAGELFEEEVKQLA</sequence>
<feature type="compositionally biased region" description="Basic residues" evidence="2">
    <location>
        <begin position="155"/>
        <end position="167"/>
    </location>
</feature>
<evidence type="ECO:0000256" key="1">
    <source>
        <dbReference type="ARBA" id="ARBA00023172"/>
    </source>
</evidence>
<dbReference type="Proteomes" id="UP000095597">
    <property type="component" value="Unassembled WGS sequence"/>
</dbReference>
<dbReference type="GO" id="GO:0015074">
    <property type="term" value="P:DNA integration"/>
    <property type="evidence" value="ECO:0007669"/>
    <property type="project" value="InterPro"/>
</dbReference>
<dbReference type="PANTHER" id="PTHR10948:SF23">
    <property type="entry name" value="TRANSPOSASE INSI FOR INSERTION SEQUENCE ELEMENT IS30A-RELATED"/>
    <property type="match status" value="1"/>
</dbReference>
<evidence type="ECO:0000313" key="5">
    <source>
        <dbReference type="Proteomes" id="UP000095597"/>
    </source>
</evidence>
<dbReference type="RefSeq" id="WP_055214564.1">
    <property type="nucleotide sequence ID" value="NZ_CYXO01000011.1"/>
</dbReference>
<dbReference type="NCBIfam" id="NF033563">
    <property type="entry name" value="transpos_IS30"/>
    <property type="match status" value="1"/>
</dbReference>
<keyword evidence="1" id="KW-0233">DNA recombination</keyword>
<dbReference type="InterPro" id="IPR053392">
    <property type="entry name" value="Transposase_IS30-like"/>
</dbReference>
<dbReference type="InterPro" id="IPR001584">
    <property type="entry name" value="Integrase_cat-core"/>
</dbReference>
<dbReference type="SUPFAM" id="SSF46689">
    <property type="entry name" value="Homeodomain-like"/>
    <property type="match status" value="1"/>
</dbReference>
<dbReference type="InterPro" id="IPR009057">
    <property type="entry name" value="Homeodomain-like_sf"/>
</dbReference>
<evidence type="ECO:0000313" key="4">
    <source>
        <dbReference type="EMBL" id="CUN10219.1"/>
    </source>
</evidence>
<dbReference type="GO" id="GO:0004803">
    <property type="term" value="F:transposase activity"/>
    <property type="evidence" value="ECO:0007669"/>
    <property type="project" value="TreeGrafter"/>
</dbReference>
<dbReference type="SUPFAM" id="SSF53098">
    <property type="entry name" value="Ribonuclease H-like"/>
    <property type="match status" value="1"/>
</dbReference>
<dbReference type="PROSITE" id="PS50994">
    <property type="entry name" value="INTEGRASE"/>
    <property type="match status" value="1"/>
</dbReference>
<dbReference type="GO" id="GO:0006310">
    <property type="term" value="P:DNA recombination"/>
    <property type="evidence" value="ECO:0007669"/>
    <property type="project" value="UniProtKB-KW"/>
</dbReference>
<dbReference type="InterPro" id="IPR051917">
    <property type="entry name" value="Transposase-Integrase"/>
</dbReference>
<dbReference type="GO" id="GO:0005829">
    <property type="term" value="C:cytosol"/>
    <property type="evidence" value="ECO:0007669"/>
    <property type="project" value="TreeGrafter"/>
</dbReference>
<protein>
    <submittedName>
        <fullName evidence="4">Transposase and inactivated derivatives, IS30 family</fullName>
    </submittedName>
</protein>
<evidence type="ECO:0000256" key="2">
    <source>
        <dbReference type="SAM" id="MobiDB-lite"/>
    </source>
</evidence>
<evidence type="ECO:0000259" key="3">
    <source>
        <dbReference type="PROSITE" id="PS50994"/>
    </source>
</evidence>
<accession>A0A173U651</accession>
<dbReference type="Pfam" id="PF13936">
    <property type="entry name" value="HTH_38"/>
    <property type="match status" value="1"/>
</dbReference>
<dbReference type="InterPro" id="IPR036397">
    <property type="entry name" value="RNaseH_sf"/>
</dbReference>
<dbReference type="OrthoDB" id="9776104at2"/>
<feature type="domain" description="Integrase catalytic" evidence="3">
    <location>
        <begin position="175"/>
        <end position="353"/>
    </location>
</feature>